<dbReference type="InterPro" id="IPR011990">
    <property type="entry name" value="TPR-like_helical_dom_sf"/>
</dbReference>
<evidence type="ECO:0008006" key="4">
    <source>
        <dbReference type="Google" id="ProtNLM"/>
    </source>
</evidence>
<keyword evidence="1" id="KW-0802">TPR repeat</keyword>
<sequence length="178" mass="19974">MSYIHGYDPETLREVVDPAECRYRLAEIGPQRSLPALLERVWLLKVLGELDEALTISEQAVRVARMAGTRKDLLRARVLHATVQQYRGAFAAADQELSTCIEESDGQEWTSITAFALQHRGKTRYDAGDYEGARRDFKRLLSLRQEMNAPDDQIEAAMAAVEAVERRRPRSSAAVVAG</sequence>
<reference evidence="2 3" key="1">
    <citation type="submission" date="2018-09" db="EMBL/GenBank/DDBJ databases">
        <title>Whole genome sequencing of Microbacterium oryzae strain MB-10T.</title>
        <authorList>
            <person name="Das S.K."/>
        </authorList>
    </citation>
    <scope>NUCLEOTIDE SEQUENCE [LARGE SCALE GENOMIC DNA]</scope>
    <source>
        <strain evidence="2 3">MB-10</strain>
    </source>
</reference>
<dbReference type="OrthoDB" id="4793449at2"/>
<dbReference type="RefSeq" id="WP_156242107.1">
    <property type="nucleotide sequence ID" value="NZ_BAAAZL010000004.1"/>
</dbReference>
<dbReference type="EMBL" id="CP032550">
    <property type="protein sequence ID" value="QGU27609.1"/>
    <property type="molecule type" value="Genomic_DNA"/>
</dbReference>
<name>A0A6I6E0Y3_9MICO</name>
<evidence type="ECO:0000313" key="3">
    <source>
        <dbReference type="Proteomes" id="UP000422989"/>
    </source>
</evidence>
<dbReference type="PROSITE" id="PS50005">
    <property type="entry name" value="TPR"/>
    <property type="match status" value="1"/>
</dbReference>
<dbReference type="SUPFAM" id="SSF48452">
    <property type="entry name" value="TPR-like"/>
    <property type="match status" value="1"/>
</dbReference>
<evidence type="ECO:0000313" key="2">
    <source>
        <dbReference type="EMBL" id="QGU27609.1"/>
    </source>
</evidence>
<organism evidence="2 3">
    <name type="scientific">Microbacterium oryzae</name>
    <dbReference type="NCBI Taxonomy" id="743009"/>
    <lineage>
        <taxon>Bacteria</taxon>
        <taxon>Bacillati</taxon>
        <taxon>Actinomycetota</taxon>
        <taxon>Actinomycetes</taxon>
        <taxon>Micrococcales</taxon>
        <taxon>Microbacteriaceae</taxon>
        <taxon>Microbacterium</taxon>
    </lineage>
</organism>
<keyword evidence="3" id="KW-1185">Reference proteome</keyword>
<dbReference type="InterPro" id="IPR019734">
    <property type="entry name" value="TPR_rpt"/>
</dbReference>
<dbReference type="Proteomes" id="UP000422989">
    <property type="component" value="Chromosome"/>
</dbReference>
<proteinExistence type="predicted"/>
<evidence type="ECO:0000256" key="1">
    <source>
        <dbReference type="PROSITE-ProRule" id="PRU00339"/>
    </source>
</evidence>
<dbReference type="AlphaFoldDB" id="A0A6I6E0Y3"/>
<feature type="repeat" description="TPR" evidence="1">
    <location>
        <begin position="114"/>
        <end position="147"/>
    </location>
</feature>
<gene>
    <name evidence="2" type="ORF">D7D94_07965</name>
</gene>
<accession>A0A6I6E0Y3</accession>
<dbReference type="Gene3D" id="1.25.40.10">
    <property type="entry name" value="Tetratricopeptide repeat domain"/>
    <property type="match status" value="1"/>
</dbReference>
<dbReference type="KEGG" id="moj:D7D94_07965"/>
<protein>
    <recommendedName>
        <fullName evidence="4">Tetratricopeptide repeat protein</fullName>
    </recommendedName>
</protein>